<evidence type="ECO:0000313" key="2">
    <source>
        <dbReference type="Proteomes" id="UP000822688"/>
    </source>
</evidence>
<dbReference type="EMBL" id="CM026426">
    <property type="protein sequence ID" value="KAG0574363.1"/>
    <property type="molecule type" value="Genomic_DNA"/>
</dbReference>
<accession>A0A8T0HV07</accession>
<evidence type="ECO:0000313" key="1">
    <source>
        <dbReference type="EMBL" id="KAG0574363.1"/>
    </source>
</evidence>
<keyword evidence="2" id="KW-1185">Reference proteome</keyword>
<protein>
    <submittedName>
        <fullName evidence="1">Uncharacterized protein</fullName>
    </submittedName>
</protein>
<reference evidence="1" key="1">
    <citation type="submission" date="2020-06" db="EMBL/GenBank/DDBJ databases">
        <title>WGS assembly of Ceratodon purpureus strain R40.</title>
        <authorList>
            <person name="Carey S.B."/>
            <person name="Jenkins J."/>
            <person name="Shu S."/>
            <person name="Lovell J.T."/>
            <person name="Sreedasyam A."/>
            <person name="Maumus F."/>
            <person name="Tiley G.P."/>
            <person name="Fernandez-Pozo N."/>
            <person name="Barry K."/>
            <person name="Chen C."/>
            <person name="Wang M."/>
            <person name="Lipzen A."/>
            <person name="Daum C."/>
            <person name="Saski C.A."/>
            <person name="Payton A.C."/>
            <person name="Mcbreen J.C."/>
            <person name="Conrad R.E."/>
            <person name="Kollar L.M."/>
            <person name="Olsson S."/>
            <person name="Huttunen S."/>
            <person name="Landis J.B."/>
            <person name="Wickett N.J."/>
            <person name="Johnson M.G."/>
            <person name="Rensing S.A."/>
            <person name="Grimwood J."/>
            <person name="Schmutz J."/>
            <person name="Mcdaniel S.F."/>
        </authorList>
    </citation>
    <scope>NUCLEOTIDE SEQUENCE</scope>
    <source>
        <strain evidence="1">R40</strain>
    </source>
</reference>
<dbReference type="Proteomes" id="UP000822688">
    <property type="component" value="Chromosome V"/>
</dbReference>
<gene>
    <name evidence="1" type="ORF">KC19_VG257300</name>
</gene>
<sequence>MVLLQGRDGRNKQTLPLYWPPMAFCEPLRNNQRGLQSRFIDVDTEVSCTHFIELFHDLSKKICHDERERNTNAEKVCARARLPCNSNSIV</sequence>
<proteinExistence type="predicted"/>
<dbReference type="AlphaFoldDB" id="A0A8T0HV07"/>
<comment type="caution">
    <text evidence="1">The sequence shown here is derived from an EMBL/GenBank/DDBJ whole genome shotgun (WGS) entry which is preliminary data.</text>
</comment>
<name>A0A8T0HV07_CERPU</name>
<organism evidence="1 2">
    <name type="scientific">Ceratodon purpureus</name>
    <name type="common">Fire moss</name>
    <name type="synonym">Dicranum purpureum</name>
    <dbReference type="NCBI Taxonomy" id="3225"/>
    <lineage>
        <taxon>Eukaryota</taxon>
        <taxon>Viridiplantae</taxon>
        <taxon>Streptophyta</taxon>
        <taxon>Embryophyta</taxon>
        <taxon>Bryophyta</taxon>
        <taxon>Bryophytina</taxon>
        <taxon>Bryopsida</taxon>
        <taxon>Dicranidae</taxon>
        <taxon>Pseudoditrichales</taxon>
        <taxon>Ditrichaceae</taxon>
        <taxon>Ceratodon</taxon>
    </lineage>
</organism>